<accession>A0A2P5XIJ0</accession>
<evidence type="ECO:0000313" key="6">
    <source>
        <dbReference type="EMBL" id="PPS03166.1"/>
    </source>
</evidence>
<sequence length="545" mass="63167">MEMKNENESVSENKNESENESVSENKNESENKTVNKSESENESVSESESESENESGNKNVSEKKSESESESENENKSASENKGENESASESENESMSENKGENESVGVGENENERHNKSVQKITHPFHEEHPLVLVAEQSNEGLKAYCDGCRELLSTPCFTCIHCNYHLHKQCAEVPLYLPNHPLHPQHSHLGLFLRQRPYPNDQEVKLDRGSYSCRKPGCNYVVHVNCVLEDDDLYKVIEEEKQWEELYEKSMQSSIIHVIEVNEAREATKIEHFSHQHCLVLANKMEREIERKCDGCMLSISPLFYYCSECPFFLHKTCVELPRIKQHWFRQSNATLNFKGFLKCSFCCRPCSGFFYTIRRYLQMCLMCAKVADIIECEGHQHFLFFDFKCKENCNGCGIRCWHGAFKCGKCKFVLDFACLTLPHSSFHKIDEHMLKLTYHDDKEKSYCDICEQERDPSLWYYSCSICDTSAHPKCVLGQFPFLNDGITWDDVDHPHTHDLNFFRKAKGYPECFRCGKLCQEEILKCGESTCNYIIHCKCRDY</sequence>
<dbReference type="PANTHER" id="PTHR32410:SF216">
    <property type="entry name" value="PHORBOL-ESTER_DAG-TYPE DOMAIN-CONTAINING PROTEIN"/>
    <property type="match status" value="1"/>
</dbReference>
<dbReference type="SUPFAM" id="SSF57889">
    <property type="entry name" value="Cysteine-rich domain"/>
    <property type="match status" value="3"/>
</dbReference>
<evidence type="ECO:0000259" key="5">
    <source>
        <dbReference type="PROSITE" id="PS50081"/>
    </source>
</evidence>
<keyword evidence="2" id="KW-0677">Repeat</keyword>
<dbReference type="OrthoDB" id="992923at2759"/>
<dbReference type="GO" id="GO:0046872">
    <property type="term" value="F:metal ion binding"/>
    <property type="evidence" value="ECO:0007669"/>
    <property type="project" value="UniProtKB-KW"/>
</dbReference>
<keyword evidence="1" id="KW-0479">Metal-binding</keyword>
<dbReference type="InterPro" id="IPR053192">
    <property type="entry name" value="Vacuole_Formation_Reg"/>
</dbReference>
<evidence type="ECO:0000313" key="7">
    <source>
        <dbReference type="Proteomes" id="UP000239757"/>
    </source>
</evidence>
<feature type="region of interest" description="Disordered" evidence="4">
    <location>
        <begin position="1"/>
        <end position="118"/>
    </location>
</feature>
<feature type="compositionally biased region" description="Basic and acidic residues" evidence="4">
    <location>
        <begin position="60"/>
        <end position="85"/>
    </location>
</feature>
<dbReference type="InterPro" id="IPR046349">
    <property type="entry name" value="C1-like_sf"/>
</dbReference>
<evidence type="ECO:0000256" key="4">
    <source>
        <dbReference type="SAM" id="MobiDB-lite"/>
    </source>
</evidence>
<dbReference type="PROSITE" id="PS50081">
    <property type="entry name" value="ZF_DAG_PE_2"/>
    <property type="match status" value="1"/>
</dbReference>
<dbReference type="InterPro" id="IPR004146">
    <property type="entry name" value="DC1"/>
</dbReference>
<evidence type="ECO:0000256" key="3">
    <source>
        <dbReference type="ARBA" id="ARBA00022833"/>
    </source>
</evidence>
<dbReference type="Pfam" id="PF03107">
    <property type="entry name" value="C1_2"/>
    <property type="match status" value="2"/>
</dbReference>
<dbReference type="EMBL" id="KZ664795">
    <property type="protein sequence ID" value="PPS03166.1"/>
    <property type="molecule type" value="Genomic_DNA"/>
</dbReference>
<name>A0A2P5XIJ0_GOSBA</name>
<dbReference type="AlphaFoldDB" id="A0A2P5XIJ0"/>
<keyword evidence="3" id="KW-0862">Zinc</keyword>
<dbReference type="InterPro" id="IPR002219">
    <property type="entry name" value="PKC_DAG/PE"/>
</dbReference>
<gene>
    <name evidence="6" type="ORF">GOBAR_AA17494</name>
</gene>
<protein>
    <recommendedName>
        <fullName evidence="5">Phorbol-ester/DAG-type domain-containing protein</fullName>
    </recommendedName>
</protein>
<evidence type="ECO:0000256" key="2">
    <source>
        <dbReference type="ARBA" id="ARBA00022737"/>
    </source>
</evidence>
<proteinExistence type="predicted"/>
<dbReference type="PANTHER" id="PTHR32410">
    <property type="entry name" value="CYSTEINE/HISTIDINE-RICH C1 DOMAIN FAMILY PROTEIN"/>
    <property type="match status" value="1"/>
</dbReference>
<reference evidence="6 7" key="1">
    <citation type="submission" date="2015-01" db="EMBL/GenBank/DDBJ databases">
        <title>Genome of allotetraploid Gossypium barbadense reveals genomic plasticity and fiber elongation in cotton evolution.</title>
        <authorList>
            <person name="Chen X."/>
            <person name="Liu X."/>
            <person name="Zhao B."/>
            <person name="Zheng H."/>
            <person name="Hu Y."/>
            <person name="Lu G."/>
            <person name="Yang C."/>
            <person name="Chen J."/>
            <person name="Shan C."/>
            <person name="Zhang L."/>
            <person name="Zhou Y."/>
            <person name="Wang L."/>
            <person name="Guo W."/>
            <person name="Bai Y."/>
            <person name="Ruan J."/>
            <person name="Shangguan X."/>
            <person name="Mao Y."/>
            <person name="Jiang J."/>
            <person name="Zhu Y."/>
            <person name="Lei J."/>
            <person name="Kang H."/>
            <person name="Chen S."/>
            <person name="He X."/>
            <person name="Wang R."/>
            <person name="Wang Y."/>
            <person name="Chen J."/>
            <person name="Wang L."/>
            <person name="Yu S."/>
            <person name="Wang B."/>
            <person name="Wei J."/>
            <person name="Song S."/>
            <person name="Lu X."/>
            <person name="Gao Z."/>
            <person name="Gu W."/>
            <person name="Deng X."/>
            <person name="Ma D."/>
            <person name="Wang S."/>
            <person name="Liang W."/>
            <person name="Fang L."/>
            <person name="Cai C."/>
            <person name="Zhu X."/>
            <person name="Zhou B."/>
            <person name="Zhang Y."/>
            <person name="Chen Z."/>
            <person name="Xu S."/>
            <person name="Zhu R."/>
            <person name="Wang S."/>
            <person name="Zhang T."/>
            <person name="Zhao G."/>
        </authorList>
    </citation>
    <scope>NUCLEOTIDE SEQUENCE [LARGE SCALE GENOMIC DNA]</scope>
    <source>
        <strain evidence="7">cv. Xinhai21</strain>
        <tissue evidence="6">Leaf</tissue>
    </source>
</reference>
<feature type="compositionally biased region" description="Acidic residues" evidence="4">
    <location>
        <begin position="40"/>
        <end position="53"/>
    </location>
</feature>
<feature type="domain" description="Phorbol-ester/DAG-type" evidence="5">
    <location>
        <begin position="130"/>
        <end position="175"/>
    </location>
</feature>
<dbReference type="Proteomes" id="UP000239757">
    <property type="component" value="Unassembled WGS sequence"/>
</dbReference>
<organism evidence="6 7">
    <name type="scientific">Gossypium barbadense</name>
    <name type="common">Sea Island cotton</name>
    <name type="synonym">Hibiscus barbadensis</name>
    <dbReference type="NCBI Taxonomy" id="3634"/>
    <lineage>
        <taxon>Eukaryota</taxon>
        <taxon>Viridiplantae</taxon>
        <taxon>Streptophyta</taxon>
        <taxon>Embryophyta</taxon>
        <taxon>Tracheophyta</taxon>
        <taxon>Spermatophyta</taxon>
        <taxon>Magnoliopsida</taxon>
        <taxon>eudicotyledons</taxon>
        <taxon>Gunneridae</taxon>
        <taxon>Pentapetalae</taxon>
        <taxon>rosids</taxon>
        <taxon>malvids</taxon>
        <taxon>Malvales</taxon>
        <taxon>Malvaceae</taxon>
        <taxon>Malvoideae</taxon>
        <taxon>Gossypium</taxon>
    </lineage>
</organism>
<feature type="compositionally biased region" description="Basic and acidic residues" evidence="4">
    <location>
        <begin position="1"/>
        <end position="39"/>
    </location>
</feature>
<evidence type="ECO:0000256" key="1">
    <source>
        <dbReference type="ARBA" id="ARBA00022723"/>
    </source>
</evidence>